<protein>
    <submittedName>
        <fullName evidence="3">CPBP family intramembrane metalloprotease</fullName>
    </submittedName>
</protein>
<accession>A0A5Q2N8A4</accession>
<keyword evidence="3" id="KW-0645">Protease</keyword>
<dbReference type="GO" id="GO:0004175">
    <property type="term" value="F:endopeptidase activity"/>
    <property type="evidence" value="ECO:0007669"/>
    <property type="project" value="UniProtKB-ARBA"/>
</dbReference>
<feature type="transmembrane region" description="Helical" evidence="1">
    <location>
        <begin position="141"/>
        <end position="159"/>
    </location>
</feature>
<dbReference type="GO" id="GO:0006508">
    <property type="term" value="P:proteolysis"/>
    <property type="evidence" value="ECO:0007669"/>
    <property type="project" value="UniProtKB-KW"/>
</dbReference>
<feature type="transmembrane region" description="Helical" evidence="1">
    <location>
        <begin position="229"/>
        <end position="248"/>
    </location>
</feature>
<feature type="transmembrane region" description="Helical" evidence="1">
    <location>
        <begin position="202"/>
        <end position="222"/>
    </location>
</feature>
<dbReference type="GO" id="GO:0080120">
    <property type="term" value="P:CAAX-box protein maturation"/>
    <property type="evidence" value="ECO:0007669"/>
    <property type="project" value="UniProtKB-ARBA"/>
</dbReference>
<keyword evidence="3" id="KW-0378">Hydrolase</keyword>
<feature type="transmembrane region" description="Helical" evidence="1">
    <location>
        <begin position="48"/>
        <end position="67"/>
    </location>
</feature>
<name>A0A5Q2N8A4_9FIRM</name>
<sequence length="249" mass="27784">MKNNDLKISLLFTLIGLAAGFSLGYFQLSAATEEVRQQIVAQLGSTEILLVISTVQTAIYAFISSFVGLKLARKVHLSLNFRYEKNSVIIAFIIATVLAITLSGFDKYVFAPYLPHQIETYRFSLWYFISSVLYGGIVEELMMRLFLISLIVFVLWRLFARANKEESIPSWIYVSAILLAALIFAAGHLPATSVLLGLSTPIIIRAFLLNGLAGIGFGYLYWKSGLAYAILAHMLTHVFNQLIVMPLLF</sequence>
<reference evidence="4" key="1">
    <citation type="submission" date="2019-11" db="EMBL/GenBank/DDBJ databases">
        <title>Genome sequence of Heliorestis convoluta strain HH, an alkaliphilic and minimalistic phototrophic bacterium from a soda lake in Egypt.</title>
        <authorList>
            <person name="Dewey E.D."/>
            <person name="Stokes L.M."/>
            <person name="Burchell B.M."/>
            <person name="Shaffer K.N."/>
            <person name="Huntington A.M."/>
            <person name="Baker J.M."/>
            <person name="Nadendla S."/>
            <person name="Giglio M.G."/>
            <person name="Touchman J.W."/>
            <person name="Blankenship R.E."/>
            <person name="Madigan M.T."/>
            <person name="Sattley W.M."/>
        </authorList>
    </citation>
    <scope>NUCLEOTIDE SEQUENCE [LARGE SCALE GENOMIC DNA]</scope>
    <source>
        <strain evidence="4">HH</strain>
    </source>
</reference>
<proteinExistence type="predicted"/>
<gene>
    <name evidence="3" type="ORF">FTV88_2382</name>
</gene>
<dbReference type="OrthoDB" id="378663at2"/>
<dbReference type="InterPro" id="IPR003675">
    <property type="entry name" value="Rce1/LyrA-like_dom"/>
</dbReference>
<dbReference type="Proteomes" id="UP000366051">
    <property type="component" value="Chromosome"/>
</dbReference>
<dbReference type="Pfam" id="PF02517">
    <property type="entry name" value="Rce1-like"/>
    <property type="match status" value="1"/>
</dbReference>
<keyword evidence="1" id="KW-0472">Membrane</keyword>
<organism evidence="3 4">
    <name type="scientific">Heliorestis convoluta</name>
    <dbReference type="NCBI Taxonomy" id="356322"/>
    <lineage>
        <taxon>Bacteria</taxon>
        <taxon>Bacillati</taxon>
        <taxon>Bacillota</taxon>
        <taxon>Clostridia</taxon>
        <taxon>Eubacteriales</taxon>
        <taxon>Heliobacteriaceae</taxon>
        <taxon>Heliorestis</taxon>
    </lineage>
</organism>
<keyword evidence="1" id="KW-0812">Transmembrane</keyword>
<feature type="transmembrane region" description="Helical" evidence="1">
    <location>
        <begin position="171"/>
        <end position="190"/>
    </location>
</feature>
<dbReference type="EMBL" id="CP045875">
    <property type="protein sequence ID" value="QGG48480.1"/>
    <property type="molecule type" value="Genomic_DNA"/>
</dbReference>
<feature type="transmembrane region" description="Helical" evidence="1">
    <location>
        <begin position="88"/>
        <end position="105"/>
    </location>
</feature>
<keyword evidence="3" id="KW-0482">Metalloprotease</keyword>
<feature type="domain" description="CAAX prenyl protease 2/Lysostaphin resistance protein A-like" evidence="2">
    <location>
        <begin position="124"/>
        <end position="238"/>
    </location>
</feature>
<keyword evidence="1" id="KW-1133">Transmembrane helix</keyword>
<keyword evidence="4" id="KW-1185">Reference proteome</keyword>
<dbReference type="RefSeq" id="WP_153725649.1">
    <property type="nucleotide sequence ID" value="NZ_CP045875.1"/>
</dbReference>
<evidence type="ECO:0000259" key="2">
    <source>
        <dbReference type="Pfam" id="PF02517"/>
    </source>
</evidence>
<dbReference type="AlphaFoldDB" id="A0A5Q2N8A4"/>
<evidence type="ECO:0000313" key="3">
    <source>
        <dbReference type="EMBL" id="QGG48480.1"/>
    </source>
</evidence>
<evidence type="ECO:0000256" key="1">
    <source>
        <dbReference type="SAM" id="Phobius"/>
    </source>
</evidence>
<dbReference type="GO" id="GO:0008237">
    <property type="term" value="F:metallopeptidase activity"/>
    <property type="evidence" value="ECO:0007669"/>
    <property type="project" value="UniProtKB-KW"/>
</dbReference>
<dbReference type="KEGG" id="hcv:FTV88_2382"/>
<evidence type="ECO:0000313" key="4">
    <source>
        <dbReference type="Proteomes" id="UP000366051"/>
    </source>
</evidence>